<feature type="compositionally biased region" description="Polar residues" evidence="1">
    <location>
        <begin position="123"/>
        <end position="134"/>
    </location>
</feature>
<dbReference type="EMBL" id="MU253811">
    <property type="protein sequence ID" value="KAG9246261.1"/>
    <property type="molecule type" value="Genomic_DNA"/>
</dbReference>
<feature type="compositionally biased region" description="Low complexity" evidence="1">
    <location>
        <begin position="217"/>
        <end position="227"/>
    </location>
</feature>
<feature type="compositionally biased region" description="Polar residues" evidence="1">
    <location>
        <begin position="252"/>
        <end position="268"/>
    </location>
</feature>
<keyword evidence="3" id="KW-1185">Reference proteome</keyword>
<feature type="region of interest" description="Disordered" evidence="1">
    <location>
        <begin position="176"/>
        <end position="272"/>
    </location>
</feature>
<dbReference type="AlphaFoldDB" id="A0A9P7Z6P3"/>
<name>A0A9P7Z6P3_9HELO</name>
<proteinExistence type="predicted"/>
<organism evidence="2 3">
    <name type="scientific">Calycina marina</name>
    <dbReference type="NCBI Taxonomy" id="1763456"/>
    <lineage>
        <taxon>Eukaryota</taxon>
        <taxon>Fungi</taxon>
        <taxon>Dikarya</taxon>
        <taxon>Ascomycota</taxon>
        <taxon>Pezizomycotina</taxon>
        <taxon>Leotiomycetes</taxon>
        <taxon>Helotiales</taxon>
        <taxon>Pezizellaceae</taxon>
        <taxon>Calycina</taxon>
    </lineage>
</organism>
<feature type="compositionally biased region" description="Basic and acidic residues" evidence="1">
    <location>
        <begin position="83"/>
        <end position="99"/>
    </location>
</feature>
<reference evidence="2" key="1">
    <citation type="journal article" date="2021" name="IMA Fungus">
        <title>Genomic characterization of three marine fungi, including Emericellopsis atlantica sp. nov. with signatures of a generalist lifestyle and marine biomass degradation.</title>
        <authorList>
            <person name="Hagestad O.C."/>
            <person name="Hou L."/>
            <person name="Andersen J.H."/>
            <person name="Hansen E.H."/>
            <person name="Altermark B."/>
            <person name="Li C."/>
            <person name="Kuhnert E."/>
            <person name="Cox R.J."/>
            <person name="Crous P.W."/>
            <person name="Spatafora J.W."/>
            <person name="Lail K."/>
            <person name="Amirebrahimi M."/>
            <person name="Lipzen A."/>
            <person name="Pangilinan J."/>
            <person name="Andreopoulos W."/>
            <person name="Hayes R.D."/>
            <person name="Ng V."/>
            <person name="Grigoriev I.V."/>
            <person name="Jackson S.A."/>
            <person name="Sutton T.D.S."/>
            <person name="Dobson A.D.W."/>
            <person name="Rama T."/>
        </authorList>
    </citation>
    <scope>NUCLEOTIDE SEQUENCE</scope>
    <source>
        <strain evidence="2">TRa3180A</strain>
    </source>
</reference>
<dbReference type="Proteomes" id="UP000887226">
    <property type="component" value="Unassembled WGS sequence"/>
</dbReference>
<evidence type="ECO:0000313" key="2">
    <source>
        <dbReference type="EMBL" id="KAG9246261.1"/>
    </source>
</evidence>
<evidence type="ECO:0000313" key="3">
    <source>
        <dbReference type="Proteomes" id="UP000887226"/>
    </source>
</evidence>
<accession>A0A9P7Z6P3</accession>
<sequence length="289" mass="31608">MTSQLATPASYRVLSDFTVNSQVARPVLPAYKPFISIGAENQSLQEIKMQRFNKTMDPPAPDYSFPGERKRMRSAEPYRPAKRRAEIPDHGNVDPELSRVQDSLGADAETFTSSETTEEDQKSMTPSVSPSSTLLRALPRTELRKRAESMALRLRLAAYKVDSNQIDVPISQLQVKSEPSLPLLHQSSGSSTFSSKRRTPLPSTVPDIAMQRATSEPRPATSGSTSSPPTPKDSNARPVKGKRPILTIARGGTTSSTCIDPDLTSSGGKKSAVDSLLNLMRQKDFSRSF</sequence>
<comment type="caution">
    <text evidence="2">The sequence shown here is derived from an EMBL/GenBank/DDBJ whole genome shotgun (WGS) entry which is preliminary data.</text>
</comment>
<gene>
    <name evidence="2" type="ORF">BJ878DRAFT_298818</name>
</gene>
<feature type="region of interest" description="Disordered" evidence="1">
    <location>
        <begin position="54"/>
        <end position="140"/>
    </location>
</feature>
<feature type="compositionally biased region" description="Basic and acidic residues" evidence="1">
    <location>
        <begin position="67"/>
        <end position="76"/>
    </location>
</feature>
<dbReference type="OrthoDB" id="5345625at2759"/>
<protein>
    <submittedName>
        <fullName evidence="2">Uncharacterized protein</fullName>
    </submittedName>
</protein>
<evidence type="ECO:0000256" key="1">
    <source>
        <dbReference type="SAM" id="MobiDB-lite"/>
    </source>
</evidence>